<name>A0ABR1X8M5_9PEZI</name>
<proteinExistence type="predicted"/>
<keyword evidence="2" id="KW-1185">Reference proteome</keyword>
<organism evidence="1 2">
    <name type="scientific">Apiospora hydei</name>
    <dbReference type="NCBI Taxonomy" id="1337664"/>
    <lineage>
        <taxon>Eukaryota</taxon>
        <taxon>Fungi</taxon>
        <taxon>Dikarya</taxon>
        <taxon>Ascomycota</taxon>
        <taxon>Pezizomycotina</taxon>
        <taxon>Sordariomycetes</taxon>
        <taxon>Xylariomycetidae</taxon>
        <taxon>Amphisphaeriales</taxon>
        <taxon>Apiosporaceae</taxon>
        <taxon>Apiospora</taxon>
    </lineage>
</organism>
<dbReference type="RefSeq" id="XP_066673788.1">
    <property type="nucleotide sequence ID" value="XM_066806492.1"/>
</dbReference>
<dbReference type="EMBL" id="JAQQWN010000003">
    <property type="protein sequence ID" value="KAK8091816.1"/>
    <property type="molecule type" value="Genomic_DNA"/>
</dbReference>
<evidence type="ECO:0000313" key="2">
    <source>
        <dbReference type="Proteomes" id="UP001433268"/>
    </source>
</evidence>
<reference evidence="1 2" key="1">
    <citation type="submission" date="2023-01" db="EMBL/GenBank/DDBJ databases">
        <title>Analysis of 21 Apiospora genomes using comparative genomics revels a genus with tremendous synthesis potential of carbohydrate active enzymes and secondary metabolites.</title>
        <authorList>
            <person name="Sorensen T."/>
        </authorList>
    </citation>
    <scope>NUCLEOTIDE SEQUENCE [LARGE SCALE GENOMIC DNA]</scope>
    <source>
        <strain evidence="1 2">CBS 114990</strain>
    </source>
</reference>
<comment type="caution">
    <text evidence="1">The sequence shown here is derived from an EMBL/GenBank/DDBJ whole genome shotgun (WGS) entry which is preliminary data.</text>
</comment>
<gene>
    <name evidence="1" type="ORF">PG997_002177</name>
</gene>
<dbReference type="GeneID" id="92039552"/>
<evidence type="ECO:0000313" key="1">
    <source>
        <dbReference type="EMBL" id="KAK8091816.1"/>
    </source>
</evidence>
<protein>
    <submittedName>
        <fullName evidence="1">Uncharacterized protein</fullName>
    </submittedName>
</protein>
<dbReference type="Proteomes" id="UP001433268">
    <property type="component" value="Unassembled WGS sequence"/>
</dbReference>
<accession>A0ABR1X8M5</accession>
<sequence length="143" mass="15706">MGPDISWDPNLNFRRRILAFSYIAERKRPSSWNPKETHISQWQQSVGSVEITLTSAEDRCRMGTASSAASSAQPQIAVCVLWQQQQQQQLGNLATRVTLPRPAGSLASRADNLLSTQFPVPNGLISALPPPPPRIRTNCGNLS</sequence>